<evidence type="ECO:0000256" key="1">
    <source>
        <dbReference type="SAM" id="MobiDB-lite"/>
    </source>
</evidence>
<dbReference type="AlphaFoldDB" id="A0A7J7XE28"/>
<evidence type="ECO:0000313" key="3">
    <source>
        <dbReference type="Proteomes" id="UP000527355"/>
    </source>
</evidence>
<proteinExistence type="predicted"/>
<protein>
    <submittedName>
        <fullName evidence="2">Uncharacterized protein</fullName>
    </submittedName>
</protein>
<gene>
    <name evidence="2" type="ORF">mMyoMyo1_001859</name>
</gene>
<dbReference type="Proteomes" id="UP000527355">
    <property type="component" value="Unassembled WGS sequence"/>
</dbReference>
<reference evidence="2 3" key="1">
    <citation type="journal article" date="2020" name="Nature">
        <title>Six reference-quality genomes reveal evolution of bat adaptations.</title>
        <authorList>
            <person name="Jebb D."/>
            <person name="Huang Z."/>
            <person name="Pippel M."/>
            <person name="Hughes G.M."/>
            <person name="Lavrichenko K."/>
            <person name="Devanna P."/>
            <person name="Winkler S."/>
            <person name="Jermiin L.S."/>
            <person name="Skirmuntt E.C."/>
            <person name="Katzourakis A."/>
            <person name="Burkitt-Gray L."/>
            <person name="Ray D.A."/>
            <person name="Sullivan K.A.M."/>
            <person name="Roscito J.G."/>
            <person name="Kirilenko B.M."/>
            <person name="Davalos L.M."/>
            <person name="Corthals A.P."/>
            <person name="Power M.L."/>
            <person name="Jones G."/>
            <person name="Ransome R.D."/>
            <person name="Dechmann D.K.N."/>
            <person name="Locatelli A.G."/>
            <person name="Puechmaille S.J."/>
            <person name="Fedrigo O."/>
            <person name="Jarvis E.D."/>
            <person name="Hiller M."/>
            <person name="Vernes S.C."/>
            <person name="Myers E.W."/>
            <person name="Teeling E.C."/>
        </authorList>
    </citation>
    <scope>NUCLEOTIDE SEQUENCE [LARGE SCALE GENOMIC DNA]</scope>
    <source>
        <strain evidence="2">MMyoMyo1</strain>
        <tissue evidence="2">Flight muscle</tissue>
    </source>
</reference>
<name>A0A7J7XE28_MYOMY</name>
<comment type="caution">
    <text evidence="2">The sequence shown here is derived from an EMBL/GenBank/DDBJ whole genome shotgun (WGS) entry which is preliminary data.</text>
</comment>
<feature type="compositionally biased region" description="Pro residues" evidence="1">
    <location>
        <begin position="185"/>
        <end position="195"/>
    </location>
</feature>
<dbReference type="VEuPathDB" id="HostDB:CUNH4orf45"/>
<organism evidence="2 3">
    <name type="scientific">Myotis myotis</name>
    <name type="common">Greater mouse-eared bat</name>
    <name type="synonym">Vespertilio myotis</name>
    <dbReference type="NCBI Taxonomy" id="51298"/>
    <lineage>
        <taxon>Eukaryota</taxon>
        <taxon>Metazoa</taxon>
        <taxon>Chordata</taxon>
        <taxon>Craniata</taxon>
        <taxon>Vertebrata</taxon>
        <taxon>Euteleostomi</taxon>
        <taxon>Mammalia</taxon>
        <taxon>Eutheria</taxon>
        <taxon>Laurasiatheria</taxon>
        <taxon>Chiroptera</taxon>
        <taxon>Yangochiroptera</taxon>
        <taxon>Vespertilionidae</taxon>
        <taxon>Myotis</taxon>
    </lineage>
</organism>
<evidence type="ECO:0000313" key="2">
    <source>
        <dbReference type="EMBL" id="KAF6347914.1"/>
    </source>
</evidence>
<sequence length="195" mass="21969">MDRPCPAELVGLMKSQPDHLTFHFLASCMPGLQDMRAVMIQGKRTHRFLDTCPSGEVAPISSPWMAGGVEWAESQNFSGHWLMAQVICFPKPVARNLLESQEKQTNLNYLKTGGLVSRSFQLDNQPIHSYFRQPKPSIMDVLGKFSRGQMAWNMGDYENTNQRNSRGATLIRQAKETLPTASRPPKLPMPPKKEV</sequence>
<keyword evidence="3" id="KW-1185">Reference proteome</keyword>
<feature type="region of interest" description="Disordered" evidence="1">
    <location>
        <begin position="175"/>
        <end position="195"/>
    </location>
</feature>
<dbReference type="EMBL" id="JABWUV010000006">
    <property type="protein sequence ID" value="KAF6347914.1"/>
    <property type="molecule type" value="Genomic_DNA"/>
</dbReference>
<accession>A0A7J7XE28</accession>